<sequence>MSRDHLLDGLKGLAVAAVIFIHSVFWSGDLYVPAWMHGACLWIDVPLFFFLAGWSFSKVSDPGKAWRNLWRLQWRYMTFVALVWLGYRLADYPLPAIRLLEWFLHDYHKVQWDDAVMGSMWFVRVYLGVSVAAIVLIWFHARAALPVALVLVGAMYFSQLLPAADWTSGWLPIVAFGVFYLPLFLLGYCRAKGQLAWYWYALIAVQAAWQLLCTPDLVNALINLQAYKFPAQSLYFSCSWLSLCVLLLLTRLPALAWLLTREPLRWLGRNAIHAFFAQGISTTLLYIPVGLLTPLHPYWLALLVPMFALNLYCAVQIARLLKALERLVVSRVRTWLRPTSVQSPARSSSRG</sequence>
<feature type="transmembrane region" description="Helical" evidence="1">
    <location>
        <begin position="195"/>
        <end position="212"/>
    </location>
</feature>
<dbReference type="InterPro" id="IPR002656">
    <property type="entry name" value="Acyl_transf_3_dom"/>
</dbReference>
<feature type="transmembrane region" description="Helical" evidence="1">
    <location>
        <begin position="74"/>
        <end position="90"/>
    </location>
</feature>
<feature type="transmembrane region" description="Helical" evidence="1">
    <location>
        <begin position="232"/>
        <end position="259"/>
    </location>
</feature>
<evidence type="ECO:0000313" key="3">
    <source>
        <dbReference type="EMBL" id="MBB5193534.1"/>
    </source>
</evidence>
<dbReference type="AlphaFoldDB" id="A0A840RLQ1"/>
<dbReference type="Proteomes" id="UP000543030">
    <property type="component" value="Unassembled WGS sequence"/>
</dbReference>
<evidence type="ECO:0000313" key="4">
    <source>
        <dbReference type="Proteomes" id="UP000543030"/>
    </source>
</evidence>
<name>A0A840RLQ1_9NEIS</name>
<feature type="transmembrane region" description="Helical" evidence="1">
    <location>
        <begin position="271"/>
        <end position="292"/>
    </location>
</feature>
<keyword evidence="4" id="KW-1185">Reference proteome</keyword>
<feature type="domain" description="Acyltransferase 3" evidence="2">
    <location>
        <begin position="7"/>
        <end position="313"/>
    </location>
</feature>
<feature type="transmembrane region" description="Helical" evidence="1">
    <location>
        <begin position="12"/>
        <end position="28"/>
    </location>
</feature>
<dbReference type="RefSeq" id="WP_184103233.1">
    <property type="nucleotide sequence ID" value="NZ_JACHHN010000012.1"/>
</dbReference>
<feature type="transmembrane region" description="Helical" evidence="1">
    <location>
        <begin position="34"/>
        <end position="54"/>
    </location>
</feature>
<protein>
    <submittedName>
        <fullName evidence="3">Peptidoglycan/LPS O-acetylase OafA/YrhL</fullName>
    </submittedName>
</protein>
<dbReference type="EMBL" id="JACHHN010000012">
    <property type="protein sequence ID" value="MBB5193534.1"/>
    <property type="molecule type" value="Genomic_DNA"/>
</dbReference>
<keyword evidence="1" id="KW-0812">Transmembrane</keyword>
<evidence type="ECO:0000256" key="1">
    <source>
        <dbReference type="SAM" id="Phobius"/>
    </source>
</evidence>
<organism evidence="3 4">
    <name type="scientific">Silvimonas terrae</name>
    <dbReference type="NCBI Taxonomy" id="300266"/>
    <lineage>
        <taxon>Bacteria</taxon>
        <taxon>Pseudomonadati</taxon>
        <taxon>Pseudomonadota</taxon>
        <taxon>Betaproteobacteria</taxon>
        <taxon>Neisseriales</taxon>
        <taxon>Chitinibacteraceae</taxon>
        <taxon>Silvimonas</taxon>
    </lineage>
</organism>
<gene>
    <name evidence="3" type="ORF">HNQ50_004292</name>
</gene>
<feature type="transmembrane region" description="Helical" evidence="1">
    <location>
        <begin position="298"/>
        <end position="321"/>
    </location>
</feature>
<accession>A0A840RLQ1</accession>
<keyword evidence="1" id="KW-1133">Transmembrane helix</keyword>
<feature type="transmembrane region" description="Helical" evidence="1">
    <location>
        <begin position="170"/>
        <end position="188"/>
    </location>
</feature>
<dbReference type="GO" id="GO:0016747">
    <property type="term" value="F:acyltransferase activity, transferring groups other than amino-acyl groups"/>
    <property type="evidence" value="ECO:0007669"/>
    <property type="project" value="InterPro"/>
</dbReference>
<feature type="transmembrane region" description="Helical" evidence="1">
    <location>
        <begin position="121"/>
        <end position="139"/>
    </location>
</feature>
<comment type="caution">
    <text evidence="3">The sequence shown here is derived from an EMBL/GenBank/DDBJ whole genome shotgun (WGS) entry which is preliminary data.</text>
</comment>
<keyword evidence="1" id="KW-0472">Membrane</keyword>
<feature type="transmembrane region" description="Helical" evidence="1">
    <location>
        <begin position="146"/>
        <end position="164"/>
    </location>
</feature>
<evidence type="ECO:0000259" key="2">
    <source>
        <dbReference type="Pfam" id="PF01757"/>
    </source>
</evidence>
<reference evidence="3 4" key="1">
    <citation type="submission" date="2020-08" db="EMBL/GenBank/DDBJ databases">
        <title>Genomic Encyclopedia of Type Strains, Phase IV (KMG-IV): sequencing the most valuable type-strain genomes for metagenomic binning, comparative biology and taxonomic classification.</title>
        <authorList>
            <person name="Goeker M."/>
        </authorList>
    </citation>
    <scope>NUCLEOTIDE SEQUENCE [LARGE SCALE GENOMIC DNA]</scope>
    <source>
        <strain evidence="3 4">DSM 18233</strain>
    </source>
</reference>
<proteinExistence type="predicted"/>
<dbReference type="Pfam" id="PF01757">
    <property type="entry name" value="Acyl_transf_3"/>
    <property type="match status" value="1"/>
</dbReference>